<keyword evidence="3" id="KW-1185">Reference proteome</keyword>
<evidence type="ECO:0000313" key="2">
    <source>
        <dbReference type="EMBL" id="MFC6061876.1"/>
    </source>
</evidence>
<protein>
    <submittedName>
        <fullName evidence="2">GNAT family N-acetyltransferase</fullName>
    </submittedName>
</protein>
<dbReference type="InterPro" id="IPR016181">
    <property type="entry name" value="Acyl_CoA_acyltransferase"/>
</dbReference>
<dbReference type="InterPro" id="IPR000182">
    <property type="entry name" value="GNAT_dom"/>
</dbReference>
<gene>
    <name evidence="2" type="ORF">ACFP4F_04885</name>
</gene>
<reference evidence="3" key="1">
    <citation type="journal article" date="2019" name="Int. J. Syst. Evol. Microbiol.">
        <title>The Global Catalogue of Microorganisms (GCM) 10K type strain sequencing project: providing services to taxonomists for standard genome sequencing and annotation.</title>
        <authorList>
            <consortium name="The Broad Institute Genomics Platform"/>
            <consortium name="The Broad Institute Genome Sequencing Center for Infectious Disease"/>
            <person name="Wu L."/>
            <person name="Ma J."/>
        </authorList>
    </citation>
    <scope>NUCLEOTIDE SEQUENCE [LARGE SCALE GENOMIC DNA]</scope>
    <source>
        <strain evidence="3">CGMCC 1.15180</strain>
    </source>
</reference>
<accession>A0ABW1MDT8</accession>
<dbReference type="Proteomes" id="UP001596139">
    <property type="component" value="Unassembled WGS sequence"/>
</dbReference>
<evidence type="ECO:0000313" key="3">
    <source>
        <dbReference type="Proteomes" id="UP001596139"/>
    </source>
</evidence>
<name>A0ABW1MDT8_9ACTN</name>
<sequence>MPQLIAPTLRVQASFLEAMKELRAEGRGEAGDDSAVGREIREFAAEWDDPVVFSRYTDWLRSMTREEVVRPLGYVPCTNLWYVDGDTYLGRLGLRHELNDFLLELGGHIGYDVRPTARRRGHATAMLRAALPLAHALGIRSALVTCDTTNTASRRVIETCGGIFEDERGGKLRYWVPTRAEHVSDRP</sequence>
<organism evidence="2 3">
    <name type="scientific">Streptomyces ochraceiscleroticus</name>
    <dbReference type="NCBI Taxonomy" id="47761"/>
    <lineage>
        <taxon>Bacteria</taxon>
        <taxon>Bacillati</taxon>
        <taxon>Actinomycetota</taxon>
        <taxon>Actinomycetes</taxon>
        <taxon>Kitasatosporales</taxon>
        <taxon>Streptomycetaceae</taxon>
        <taxon>Streptomyces</taxon>
    </lineage>
</organism>
<dbReference type="SUPFAM" id="SSF55729">
    <property type="entry name" value="Acyl-CoA N-acyltransferases (Nat)"/>
    <property type="match status" value="1"/>
</dbReference>
<dbReference type="RefSeq" id="WP_031062244.1">
    <property type="nucleotide sequence ID" value="NZ_JBHSPX010000002.1"/>
</dbReference>
<dbReference type="PANTHER" id="PTHR39173:SF1">
    <property type="entry name" value="ACETYLTRANSFERASE"/>
    <property type="match status" value="1"/>
</dbReference>
<feature type="domain" description="N-acetyltransferase" evidence="1">
    <location>
        <begin position="38"/>
        <end position="187"/>
    </location>
</feature>
<dbReference type="CDD" id="cd04301">
    <property type="entry name" value="NAT_SF"/>
    <property type="match status" value="1"/>
</dbReference>
<dbReference type="PANTHER" id="PTHR39173">
    <property type="entry name" value="ACETYLTRANSFERASE"/>
    <property type="match status" value="1"/>
</dbReference>
<dbReference type="Gene3D" id="3.40.630.30">
    <property type="match status" value="1"/>
</dbReference>
<dbReference type="PROSITE" id="PS51186">
    <property type="entry name" value="GNAT"/>
    <property type="match status" value="1"/>
</dbReference>
<dbReference type="EMBL" id="JBHSPX010000002">
    <property type="protein sequence ID" value="MFC6061876.1"/>
    <property type="molecule type" value="Genomic_DNA"/>
</dbReference>
<evidence type="ECO:0000259" key="1">
    <source>
        <dbReference type="PROSITE" id="PS51186"/>
    </source>
</evidence>
<dbReference type="Pfam" id="PF13302">
    <property type="entry name" value="Acetyltransf_3"/>
    <property type="match status" value="1"/>
</dbReference>
<proteinExistence type="predicted"/>
<comment type="caution">
    <text evidence="2">The sequence shown here is derived from an EMBL/GenBank/DDBJ whole genome shotgun (WGS) entry which is preliminary data.</text>
</comment>